<organism evidence="8 9">
    <name type="scientific">Arsenicicoccus bolidensis</name>
    <dbReference type="NCBI Taxonomy" id="229480"/>
    <lineage>
        <taxon>Bacteria</taxon>
        <taxon>Bacillati</taxon>
        <taxon>Actinomycetota</taxon>
        <taxon>Actinomycetes</taxon>
        <taxon>Micrococcales</taxon>
        <taxon>Intrasporangiaceae</taxon>
        <taxon>Arsenicicoccus</taxon>
    </lineage>
</organism>
<evidence type="ECO:0000313" key="9">
    <source>
        <dbReference type="Proteomes" id="UP001521931"/>
    </source>
</evidence>
<dbReference type="InterPro" id="IPR051401">
    <property type="entry name" value="GtrA_CellWall_Glycosyl"/>
</dbReference>
<evidence type="ECO:0000256" key="5">
    <source>
        <dbReference type="ARBA" id="ARBA00023136"/>
    </source>
</evidence>
<dbReference type="InterPro" id="IPR007267">
    <property type="entry name" value="GtrA_DPMS_TM"/>
</dbReference>
<comment type="similarity">
    <text evidence="2">Belongs to the GtrA family.</text>
</comment>
<comment type="subcellular location">
    <subcellularLocation>
        <location evidence="1">Membrane</location>
        <topology evidence="1">Multi-pass membrane protein</topology>
    </subcellularLocation>
</comment>
<comment type="caution">
    <text evidence="8">The sequence shown here is derived from an EMBL/GenBank/DDBJ whole genome shotgun (WGS) entry which is preliminary data.</text>
</comment>
<feature type="domain" description="GtrA/DPMS transmembrane" evidence="7">
    <location>
        <begin position="29"/>
        <end position="146"/>
    </location>
</feature>
<protein>
    <submittedName>
        <fullName evidence="8">GtrA family protein</fullName>
    </submittedName>
</protein>
<gene>
    <name evidence="8" type="ORF">MHL29_01370</name>
</gene>
<evidence type="ECO:0000256" key="6">
    <source>
        <dbReference type="SAM" id="Phobius"/>
    </source>
</evidence>
<dbReference type="Proteomes" id="UP001521931">
    <property type="component" value="Unassembled WGS sequence"/>
</dbReference>
<reference evidence="8 9" key="1">
    <citation type="submission" date="2022-02" db="EMBL/GenBank/DDBJ databases">
        <title>Uncovering new skin microbiome diversity through culturing and metagenomics.</title>
        <authorList>
            <person name="Conlan S."/>
            <person name="Deming C."/>
            <person name="Nisc Comparative Sequencing Program N."/>
            <person name="Segre J.A."/>
        </authorList>
    </citation>
    <scope>NUCLEOTIDE SEQUENCE [LARGE SCALE GENOMIC DNA]</scope>
    <source>
        <strain evidence="8 9">ACRQZ</strain>
    </source>
</reference>
<dbReference type="RefSeq" id="WP_239261599.1">
    <property type="nucleotide sequence ID" value="NZ_JAKRCV010000002.1"/>
</dbReference>
<keyword evidence="4 6" id="KW-1133">Transmembrane helix</keyword>
<proteinExistence type="inferred from homology"/>
<evidence type="ECO:0000256" key="1">
    <source>
        <dbReference type="ARBA" id="ARBA00004141"/>
    </source>
</evidence>
<dbReference type="PANTHER" id="PTHR38459">
    <property type="entry name" value="PROPHAGE BACTOPRENOL-LINKED GLUCOSE TRANSLOCASE HOMOLOG"/>
    <property type="match status" value="1"/>
</dbReference>
<dbReference type="EMBL" id="JAKRCV010000002">
    <property type="protein sequence ID" value="MCG7320547.1"/>
    <property type="molecule type" value="Genomic_DNA"/>
</dbReference>
<dbReference type="Pfam" id="PF04138">
    <property type="entry name" value="GtrA_DPMS_TM"/>
    <property type="match status" value="1"/>
</dbReference>
<keyword evidence="3 6" id="KW-0812">Transmembrane</keyword>
<feature type="transmembrane region" description="Helical" evidence="6">
    <location>
        <begin position="93"/>
        <end position="114"/>
    </location>
</feature>
<feature type="transmembrane region" description="Helical" evidence="6">
    <location>
        <begin position="45"/>
        <end position="72"/>
    </location>
</feature>
<evidence type="ECO:0000256" key="3">
    <source>
        <dbReference type="ARBA" id="ARBA00022692"/>
    </source>
</evidence>
<evidence type="ECO:0000256" key="4">
    <source>
        <dbReference type="ARBA" id="ARBA00022989"/>
    </source>
</evidence>
<feature type="transmembrane region" description="Helical" evidence="6">
    <location>
        <begin position="120"/>
        <end position="141"/>
    </location>
</feature>
<keyword evidence="9" id="KW-1185">Reference proteome</keyword>
<dbReference type="PANTHER" id="PTHR38459:SF1">
    <property type="entry name" value="PROPHAGE BACTOPRENOL-LINKED GLUCOSE TRANSLOCASE HOMOLOG"/>
    <property type="match status" value="1"/>
</dbReference>
<evidence type="ECO:0000256" key="2">
    <source>
        <dbReference type="ARBA" id="ARBA00009399"/>
    </source>
</evidence>
<name>A0ABS9PZK0_9MICO</name>
<sequence length="171" mass="17699">MAPTTSPEAPDREPAQGRPAAGLATQLGRFATIGVASTVLHLGMFAALTGALGALSANLVALLVATVLNTAANRAWTFEVRGRQDALRHQLQGLAVFAVTWGLTSLALLGLQTAAPGASAGVQTAVVAVANVVSTLVRFVALRRWMAAPDREASDVEASTVERHPELEPLD</sequence>
<keyword evidence="5 6" id="KW-0472">Membrane</keyword>
<evidence type="ECO:0000259" key="7">
    <source>
        <dbReference type="Pfam" id="PF04138"/>
    </source>
</evidence>
<evidence type="ECO:0000313" key="8">
    <source>
        <dbReference type="EMBL" id="MCG7320547.1"/>
    </source>
</evidence>
<accession>A0ABS9PZK0</accession>